<evidence type="ECO:0000313" key="9">
    <source>
        <dbReference type="RefSeq" id="XP_020819082.1"/>
    </source>
</evidence>
<dbReference type="Proteomes" id="UP000515140">
    <property type="component" value="Unplaced"/>
</dbReference>
<dbReference type="AlphaFoldDB" id="A0A6P5I9W9"/>
<keyword evidence="4" id="KW-0158">Chromosome</keyword>
<keyword evidence="5" id="KW-0539">Nucleus</keyword>
<dbReference type="KEGG" id="pcw:110192327"/>
<dbReference type="GeneID" id="110192327"/>
<dbReference type="InterPro" id="IPR012485">
    <property type="entry name" value="CENP-I"/>
</dbReference>
<dbReference type="PANTHER" id="PTHR48208">
    <property type="entry name" value="CENTROMERE PROTEIN I"/>
    <property type="match status" value="1"/>
</dbReference>
<evidence type="ECO:0000256" key="2">
    <source>
        <dbReference type="ARBA" id="ARBA00004584"/>
    </source>
</evidence>
<dbReference type="PANTHER" id="PTHR48208:SF2">
    <property type="entry name" value="CENTROMERE PROTEIN I"/>
    <property type="match status" value="1"/>
</dbReference>
<evidence type="ECO:0000313" key="7">
    <source>
        <dbReference type="Proteomes" id="UP000515140"/>
    </source>
</evidence>
<comment type="subcellular location">
    <subcellularLocation>
        <location evidence="2">Chromosome</location>
        <location evidence="2">Centromere</location>
    </subcellularLocation>
    <subcellularLocation>
        <location evidence="1">Nucleus</location>
    </subcellularLocation>
</comment>
<evidence type="ECO:0000256" key="6">
    <source>
        <dbReference type="ARBA" id="ARBA00023328"/>
    </source>
</evidence>
<dbReference type="GO" id="GO:0000939">
    <property type="term" value="C:inner kinetochore"/>
    <property type="evidence" value="ECO:0007669"/>
    <property type="project" value="TreeGrafter"/>
</dbReference>
<keyword evidence="7" id="KW-1185">Reference proteome</keyword>
<dbReference type="RefSeq" id="XP_020819081.1">
    <property type="nucleotide sequence ID" value="XM_020963422.1"/>
</dbReference>
<accession>A0A6P5I9W9</accession>
<protein>
    <submittedName>
        <fullName evidence="8 9">Centromere protein I isoform X1</fullName>
    </submittedName>
</protein>
<dbReference type="Pfam" id="PF07778">
    <property type="entry name" value="CENP-I"/>
    <property type="match status" value="2"/>
</dbReference>
<dbReference type="RefSeq" id="XP_020819082.1">
    <property type="nucleotide sequence ID" value="XM_020963423.1"/>
</dbReference>
<name>A0A6P5I9W9_PHACI</name>
<evidence type="ECO:0000256" key="3">
    <source>
        <dbReference type="ARBA" id="ARBA00005470"/>
    </source>
</evidence>
<evidence type="ECO:0000256" key="5">
    <source>
        <dbReference type="ARBA" id="ARBA00023242"/>
    </source>
</evidence>
<evidence type="ECO:0000313" key="8">
    <source>
        <dbReference type="RefSeq" id="XP_020819081.1"/>
    </source>
</evidence>
<evidence type="ECO:0000256" key="1">
    <source>
        <dbReference type="ARBA" id="ARBA00004123"/>
    </source>
</evidence>
<comment type="similarity">
    <text evidence="3">Belongs to the CENP-I/CTF3 family.</text>
</comment>
<gene>
    <name evidence="8 9" type="primary">CENPI</name>
</gene>
<dbReference type="CTD" id="2491"/>
<sequence length="788" mass="90819">MSTPEADLSLFIPIIQTNPLAWKMRQNASGFAPLNQKYGQNDKEEYNEGDALHRALEHIRTVKEKGAVEERHLQTVEDIAWKSGLAPEDIDTLLDVALSGPFDLPILLQYLIPTAFGLVQHPADGPTQWVPNPTADHCWATAEAVKTRMLKCLIPATLIPESAVVRAFSRLCASNCSNNTKVLFFRWLIAMFDFIDGKEEMNSLYGFFFSFLQEETMSCYICNFLYLLTKRENVKPFRVRKLLEFQSKVGMQPYLQALLSLYRSFCPDLITISLPPKRKFYFKTTDSIWQAAVCIVKERNQKSPLPSVKLTIGTAYSHPQKKKWNSGCVIPMPTSSHVSKEEQDEEGDSSSLEVMLSGQKSFPLEQLHTFSQLLDNIQDVELPSQMCSVLKSAPLLHYLNCIQDETVWLRLSYWMSQELKEGCTWCKVSNYTSEEEFRKFLDIIISAQCFLQEGFPSSEVFLYKSLPLWDGISCRTEYLQLLSWIPLGNFSEIKPLLCDSLTQLFFTSSIYHKCSVLYSLKQLLENWLLWHAMKVSMKSTLSISADTPMIALNSVSELIYYVGWLSTIALRLEKNSSFLLHFILDFFEMVSDMYLNYNLPLVVIFPRGVFYPALLTSDSIALNRLCYIMYRYRVNLTASKENALIYQERLKFNKTYQEFNEYVTALVDCLWTSTSFEKDHYLYIDPQILEKTKIREYKKSLNLINHPALLPYSINFLLQVKGWPNEKELSLSSIQKKKWNWYLDYLLLEELHGLHLFMESSLDIADSASSAHTHPAHKTPKTCMSEPV</sequence>
<dbReference type="GO" id="GO:0034080">
    <property type="term" value="P:CENP-A containing chromatin assembly"/>
    <property type="evidence" value="ECO:0007669"/>
    <property type="project" value="TreeGrafter"/>
</dbReference>
<evidence type="ECO:0000256" key="4">
    <source>
        <dbReference type="ARBA" id="ARBA00022454"/>
    </source>
</evidence>
<dbReference type="GO" id="GO:0000070">
    <property type="term" value="P:mitotic sister chromatid segregation"/>
    <property type="evidence" value="ECO:0007669"/>
    <property type="project" value="TreeGrafter"/>
</dbReference>
<organism evidence="7 9">
    <name type="scientific">Phascolarctos cinereus</name>
    <name type="common">Koala</name>
    <dbReference type="NCBI Taxonomy" id="38626"/>
    <lineage>
        <taxon>Eukaryota</taxon>
        <taxon>Metazoa</taxon>
        <taxon>Chordata</taxon>
        <taxon>Craniata</taxon>
        <taxon>Vertebrata</taxon>
        <taxon>Euteleostomi</taxon>
        <taxon>Mammalia</taxon>
        <taxon>Metatheria</taxon>
        <taxon>Diprotodontia</taxon>
        <taxon>Phascolarctidae</taxon>
        <taxon>Phascolarctos</taxon>
    </lineage>
</organism>
<reference evidence="8 9" key="1">
    <citation type="submission" date="2025-04" db="UniProtKB">
        <authorList>
            <consortium name="RefSeq"/>
        </authorList>
    </citation>
    <scope>IDENTIFICATION</scope>
    <source>
        <tissue evidence="8 9">Spleen</tissue>
    </source>
</reference>
<keyword evidence="6" id="KW-0137">Centromere</keyword>
<proteinExistence type="inferred from homology"/>
<dbReference type="GO" id="GO:0005634">
    <property type="term" value="C:nucleus"/>
    <property type="evidence" value="ECO:0007669"/>
    <property type="project" value="UniProtKB-SubCell"/>
</dbReference>